<dbReference type="InterPro" id="IPR029035">
    <property type="entry name" value="DHS-like_NAD/FAD-binding_dom"/>
</dbReference>
<evidence type="ECO:0000259" key="1">
    <source>
        <dbReference type="Pfam" id="PF00766"/>
    </source>
</evidence>
<evidence type="ECO:0000313" key="3">
    <source>
        <dbReference type="Proteomes" id="UP000271031"/>
    </source>
</evidence>
<dbReference type="PANTHER" id="PTHR43153:SF1">
    <property type="entry name" value="ELECTRON TRANSFER FLAVOPROTEIN SUBUNIT ALPHA, MITOCHONDRIAL"/>
    <property type="match status" value="1"/>
</dbReference>
<dbReference type="PANTHER" id="PTHR43153">
    <property type="entry name" value="ELECTRON TRANSFER FLAVOPROTEIN ALPHA"/>
    <property type="match status" value="1"/>
</dbReference>
<dbReference type="SUPFAM" id="SSF52467">
    <property type="entry name" value="DHS-like NAD/FAD-binding domain"/>
    <property type="match status" value="1"/>
</dbReference>
<dbReference type="RefSeq" id="WP_122917712.1">
    <property type="nucleotide sequence ID" value="NZ_RHHQ01000008.1"/>
</dbReference>
<dbReference type="Gene3D" id="3.40.50.620">
    <property type="entry name" value="HUPs"/>
    <property type="match status" value="1"/>
</dbReference>
<dbReference type="InterPro" id="IPR014731">
    <property type="entry name" value="ETF_asu_C"/>
</dbReference>
<dbReference type="Gene3D" id="3.40.50.1220">
    <property type="entry name" value="TPP-binding domain"/>
    <property type="match status" value="1"/>
</dbReference>
<dbReference type="EMBL" id="RHHQ01000008">
    <property type="protein sequence ID" value="RNB89457.1"/>
    <property type="molecule type" value="Genomic_DNA"/>
</dbReference>
<dbReference type="OrthoDB" id="2810176at2"/>
<sequence length="334" mass="36854">MQNIVCFIPSQNGLRLHKYAWGLYKTAKKLCHPEKIGSLVAVVIHAGVSEKDLHELPFDEVHHVQVEADDWQLADIQLELAEEVLQRLHIAKGTYLFVSTPFYQEIAVRLSMRMPDASIITNVLEMKNGKTDDGWLVKRSVFQDKAHEWLDFRGAQHKFITMLPEVLYGEERKEAARKVEQVPFLSAGRRRAIAYLGEFTLHANDVKLTEARCVIGIGRGVQGSGPPTFEAISRLADLLNAPIGGSKVADELGLIPREKRIGSSGQAIEADIYIAIGISGSSQHLAGIAGVKHVIAINHDSAAPIFSRCDLGIIGDCKDAVRLLVNALERKEGE</sequence>
<dbReference type="InterPro" id="IPR001308">
    <property type="entry name" value="ETF_a/FixB"/>
</dbReference>
<accession>A0A3M8DR37</accession>
<name>A0A3M8DR37_9BACL</name>
<proteinExistence type="predicted"/>
<keyword evidence="3" id="KW-1185">Reference proteome</keyword>
<evidence type="ECO:0000313" key="2">
    <source>
        <dbReference type="EMBL" id="RNB89457.1"/>
    </source>
</evidence>
<reference evidence="2 3" key="1">
    <citation type="submission" date="2018-10" db="EMBL/GenBank/DDBJ databases">
        <title>Phylogenomics of Brevibacillus.</title>
        <authorList>
            <person name="Dunlap C."/>
        </authorList>
    </citation>
    <scope>NUCLEOTIDE SEQUENCE [LARGE SCALE GENOMIC DNA]</scope>
    <source>
        <strain evidence="2 3">JCM 15716</strain>
    </source>
</reference>
<dbReference type="Proteomes" id="UP000271031">
    <property type="component" value="Unassembled WGS sequence"/>
</dbReference>
<dbReference type="GO" id="GO:0033539">
    <property type="term" value="P:fatty acid beta-oxidation using acyl-CoA dehydrogenase"/>
    <property type="evidence" value="ECO:0007669"/>
    <property type="project" value="TreeGrafter"/>
</dbReference>
<dbReference type="InterPro" id="IPR014729">
    <property type="entry name" value="Rossmann-like_a/b/a_fold"/>
</dbReference>
<dbReference type="GO" id="GO:0009055">
    <property type="term" value="F:electron transfer activity"/>
    <property type="evidence" value="ECO:0007669"/>
    <property type="project" value="InterPro"/>
</dbReference>
<organism evidence="2 3">
    <name type="scientific">Brevibacillus fluminis</name>
    <dbReference type="NCBI Taxonomy" id="511487"/>
    <lineage>
        <taxon>Bacteria</taxon>
        <taxon>Bacillati</taxon>
        <taxon>Bacillota</taxon>
        <taxon>Bacilli</taxon>
        <taxon>Bacillales</taxon>
        <taxon>Paenibacillaceae</taxon>
        <taxon>Brevibacillus</taxon>
    </lineage>
</organism>
<feature type="domain" description="Electron transfer flavoprotein alpha subunit C-terminal" evidence="1">
    <location>
        <begin position="207"/>
        <end position="288"/>
    </location>
</feature>
<dbReference type="AlphaFoldDB" id="A0A3M8DR37"/>
<dbReference type="Pfam" id="PF00766">
    <property type="entry name" value="ETF_alpha"/>
    <property type="match status" value="1"/>
</dbReference>
<protein>
    <submittedName>
        <fullName evidence="2">Electron transfer flavoprotein subunit alpha/FixB family protein</fullName>
    </submittedName>
</protein>
<dbReference type="GO" id="GO:0050660">
    <property type="term" value="F:flavin adenine dinucleotide binding"/>
    <property type="evidence" value="ECO:0007669"/>
    <property type="project" value="InterPro"/>
</dbReference>
<gene>
    <name evidence="2" type="ORF">EDM56_09660</name>
</gene>
<comment type="caution">
    <text evidence="2">The sequence shown here is derived from an EMBL/GenBank/DDBJ whole genome shotgun (WGS) entry which is preliminary data.</text>
</comment>
<dbReference type="SUPFAM" id="SSF52402">
    <property type="entry name" value="Adenine nucleotide alpha hydrolases-like"/>
    <property type="match status" value="1"/>
</dbReference>